<organism evidence="1">
    <name type="scientific">Borely moumouvirus</name>
    <dbReference type="NCBI Taxonomy" id="2712067"/>
    <lineage>
        <taxon>Viruses</taxon>
        <taxon>Varidnaviria</taxon>
        <taxon>Bamfordvirae</taxon>
        <taxon>Nucleocytoviricota</taxon>
        <taxon>Megaviricetes</taxon>
        <taxon>Imitervirales</taxon>
        <taxon>Mimiviridae</taxon>
        <taxon>Megamimivirinae</taxon>
        <taxon>Moumouvirus</taxon>
    </lineage>
</organism>
<protein>
    <submittedName>
        <fullName evidence="1">Uncharacterized protein</fullName>
    </submittedName>
</protein>
<accession>A0A6G6AE21</accession>
<name>A0A6G6AE21_9VIRU</name>
<reference evidence="1" key="1">
    <citation type="submission" date="2019-07" db="EMBL/GenBank/DDBJ databases">
        <title>The discovery of a new lineage B mimivirus raises questions about particles surface fibrils.</title>
        <authorList>
            <person name="Silva L.K.S."/>
            <person name="Rodrigues R.A.L."/>
            <person name="Andrade A.C.S.P."/>
            <person name="Hikida H."/>
            <person name="Andreani J."/>
            <person name="Levasseur A."/>
            <person name="La Scola B."/>
            <person name="Abrahao J.S."/>
        </authorList>
    </citation>
    <scope>NUCLEOTIDE SEQUENCE</scope>
    <source>
        <strain evidence="1">B60</strain>
    </source>
</reference>
<dbReference type="EMBL" id="MN175499">
    <property type="protein sequence ID" value="QID06651.1"/>
    <property type="molecule type" value="Genomic_DNA"/>
</dbReference>
<evidence type="ECO:0000313" key="1">
    <source>
        <dbReference type="EMBL" id="QID06651.1"/>
    </source>
</evidence>
<proteinExistence type="predicted"/>
<sequence length="71" mass="8348">MKLGDFIDFSAILDSFYNDFLPLNDNHKSYSYDDDIPLQEDTEAFLLIQQAKISFLSHKKIKDKYIKPICE</sequence>